<evidence type="ECO:0000313" key="1">
    <source>
        <dbReference type="EMBL" id="KAK4390431.1"/>
    </source>
</evidence>
<sequence>MPTINPTALLQPLKSPCPFDQWGMDLVKLFPQAVGQWKFLIAIVDYFTKWKKLKKWFKGLMIKKLFTLVNNMQVKGQTEVTNRMILQHLNSRTATKESPFTLSYNTEVVTPTKIEELSWRVKHYDPASNVQGLRMNLDFVDEVREIVTVLATMYKTRMAKVYNAKSQAKKLLGAYKLQRLDGRSVPRT</sequence>
<accession>A0AAE1WBS7</accession>
<name>A0AAE1WBS7_9LAMI</name>
<comment type="caution">
    <text evidence="1">The sequence shown here is derived from an EMBL/GenBank/DDBJ whole genome shotgun (WGS) entry which is preliminary data.</text>
</comment>
<dbReference type="AlphaFoldDB" id="A0AAE1WBS7"/>
<reference evidence="1" key="2">
    <citation type="journal article" date="2024" name="Plant">
        <title>Genomic evolution and insights into agronomic trait innovations of Sesamum species.</title>
        <authorList>
            <person name="Miao H."/>
            <person name="Wang L."/>
            <person name="Qu L."/>
            <person name="Liu H."/>
            <person name="Sun Y."/>
            <person name="Le M."/>
            <person name="Wang Q."/>
            <person name="Wei S."/>
            <person name="Zheng Y."/>
            <person name="Lin W."/>
            <person name="Duan Y."/>
            <person name="Cao H."/>
            <person name="Xiong S."/>
            <person name="Wang X."/>
            <person name="Wei L."/>
            <person name="Li C."/>
            <person name="Ma Q."/>
            <person name="Ju M."/>
            <person name="Zhao R."/>
            <person name="Li G."/>
            <person name="Mu C."/>
            <person name="Tian Q."/>
            <person name="Mei H."/>
            <person name="Zhang T."/>
            <person name="Gao T."/>
            <person name="Zhang H."/>
        </authorList>
    </citation>
    <scope>NUCLEOTIDE SEQUENCE</scope>
    <source>
        <strain evidence="1">K16</strain>
    </source>
</reference>
<keyword evidence="2" id="KW-1185">Reference proteome</keyword>
<dbReference type="Proteomes" id="UP001289374">
    <property type="component" value="Unassembled WGS sequence"/>
</dbReference>
<dbReference type="SUPFAM" id="SSF53098">
    <property type="entry name" value="Ribonuclease H-like"/>
    <property type="match status" value="1"/>
</dbReference>
<proteinExistence type="predicted"/>
<protein>
    <recommendedName>
        <fullName evidence="3">Reverse transcriptase domain-containing protein</fullName>
    </recommendedName>
</protein>
<evidence type="ECO:0000313" key="2">
    <source>
        <dbReference type="Proteomes" id="UP001289374"/>
    </source>
</evidence>
<organism evidence="1 2">
    <name type="scientific">Sesamum angolense</name>
    <dbReference type="NCBI Taxonomy" id="2727404"/>
    <lineage>
        <taxon>Eukaryota</taxon>
        <taxon>Viridiplantae</taxon>
        <taxon>Streptophyta</taxon>
        <taxon>Embryophyta</taxon>
        <taxon>Tracheophyta</taxon>
        <taxon>Spermatophyta</taxon>
        <taxon>Magnoliopsida</taxon>
        <taxon>eudicotyledons</taxon>
        <taxon>Gunneridae</taxon>
        <taxon>Pentapetalae</taxon>
        <taxon>asterids</taxon>
        <taxon>lamiids</taxon>
        <taxon>Lamiales</taxon>
        <taxon>Pedaliaceae</taxon>
        <taxon>Sesamum</taxon>
    </lineage>
</organism>
<dbReference type="InterPro" id="IPR012337">
    <property type="entry name" value="RNaseH-like_sf"/>
</dbReference>
<gene>
    <name evidence="1" type="ORF">Sango_2106400</name>
</gene>
<dbReference type="PANTHER" id="PTHR48475">
    <property type="entry name" value="RIBONUCLEASE H"/>
    <property type="match status" value="1"/>
</dbReference>
<dbReference type="EMBL" id="JACGWL010000012">
    <property type="protein sequence ID" value="KAK4390431.1"/>
    <property type="molecule type" value="Genomic_DNA"/>
</dbReference>
<dbReference type="PANTHER" id="PTHR48475:SF2">
    <property type="entry name" value="RIBONUCLEASE H"/>
    <property type="match status" value="1"/>
</dbReference>
<reference evidence="1" key="1">
    <citation type="submission" date="2020-06" db="EMBL/GenBank/DDBJ databases">
        <authorList>
            <person name="Li T."/>
            <person name="Hu X."/>
            <person name="Zhang T."/>
            <person name="Song X."/>
            <person name="Zhang H."/>
            <person name="Dai N."/>
            <person name="Sheng W."/>
            <person name="Hou X."/>
            <person name="Wei L."/>
        </authorList>
    </citation>
    <scope>NUCLEOTIDE SEQUENCE</scope>
    <source>
        <strain evidence="1">K16</strain>
        <tissue evidence="1">Leaf</tissue>
    </source>
</reference>
<evidence type="ECO:0008006" key="3">
    <source>
        <dbReference type="Google" id="ProtNLM"/>
    </source>
</evidence>